<dbReference type="InterPro" id="IPR013128">
    <property type="entry name" value="Peptidase_C1A"/>
</dbReference>
<dbReference type="Gene3D" id="3.90.70.10">
    <property type="entry name" value="Cysteine proteinases"/>
    <property type="match status" value="1"/>
</dbReference>
<evidence type="ECO:0000256" key="2">
    <source>
        <dbReference type="ARBA" id="ARBA00022670"/>
    </source>
</evidence>
<dbReference type="Pfam" id="PF00396">
    <property type="entry name" value="Granulin"/>
    <property type="match status" value="1"/>
</dbReference>
<feature type="signal peptide" evidence="7">
    <location>
        <begin position="1"/>
        <end position="24"/>
    </location>
</feature>
<evidence type="ECO:0000313" key="11">
    <source>
        <dbReference type="EMBL" id="WOL13568.1"/>
    </source>
</evidence>
<evidence type="ECO:0000259" key="10">
    <source>
        <dbReference type="SMART" id="SM00848"/>
    </source>
</evidence>
<keyword evidence="12" id="KW-1185">Reference proteome</keyword>
<protein>
    <recommendedName>
        <fullName evidence="13">Oryzain alpha chain</fullName>
    </recommendedName>
</protein>
<evidence type="ECO:0008006" key="13">
    <source>
        <dbReference type="Google" id="ProtNLM"/>
    </source>
</evidence>
<reference evidence="11 12" key="1">
    <citation type="submission" date="2023-10" db="EMBL/GenBank/DDBJ databases">
        <title>Chromosome-scale genome assembly provides insights into flower coloration mechanisms of Canna indica.</title>
        <authorList>
            <person name="Li C."/>
        </authorList>
    </citation>
    <scope>NUCLEOTIDE SEQUENCE [LARGE SCALE GENOMIC DNA]</scope>
    <source>
        <tissue evidence="11">Flower</tissue>
    </source>
</reference>
<dbReference type="SMART" id="SM00277">
    <property type="entry name" value="GRAN"/>
    <property type="match status" value="1"/>
</dbReference>
<dbReference type="InterPro" id="IPR000118">
    <property type="entry name" value="Granulin"/>
</dbReference>
<evidence type="ECO:0000256" key="4">
    <source>
        <dbReference type="ARBA" id="ARBA00022807"/>
    </source>
</evidence>
<feature type="domain" description="Cathepsin propeptide inhibitor" evidence="10">
    <location>
        <begin position="51"/>
        <end position="111"/>
    </location>
</feature>
<dbReference type="SUPFAM" id="SSF57277">
    <property type="entry name" value="Granulin repeat"/>
    <property type="match status" value="1"/>
</dbReference>
<dbReference type="AlphaFoldDB" id="A0AAQ3KUY6"/>
<name>A0AAQ3KUY6_9LILI</name>
<dbReference type="Pfam" id="PF00112">
    <property type="entry name" value="Peptidase_C1"/>
    <property type="match status" value="1"/>
</dbReference>
<evidence type="ECO:0000259" key="9">
    <source>
        <dbReference type="SMART" id="SM00645"/>
    </source>
</evidence>
<keyword evidence="4" id="KW-0788">Thiol protease</keyword>
<gene>
    <name evidence="11" type="ORF">Cni_G22338</name>
</gene>
<feature type="domain" description="Granulins" evidence="8">
    <location>
        <begin position="377"/>
        <end position="434"/>
    </location>
</feature>
<sequence length="468" mass="51280">MDVISKSFIAVVVLLGLAAAAAKAAPGMSLLSNEARLGDLRRSEEEVRRLYEQWMAKHGRSYKSLGEKEKRFEVFKDNLRFIDAHNAAADAGEHGFRLGVNCFADLTNEEYRATYLASTSSAAARQERVASHRYLRHAGDELPSSVDWRAEGAVALIKDQGNCGSSWAFATIAAVESINKIVTGKLIKLSEQVLVDCDNSYNLGCSGGIIDYAFAFIIGNGGINTDDDYPYKGHEGKCDWVKKNTKVVSIDGFEDVPANNEKALQKAVAHQPVSVAIDAGGREFQLYQSGVFTGRCGTQLNHGAVIVGYDTDNDRDYWIVRNSCGEDWGELGYIRMERNVNTFAGQCGIAMRPSYPTKKGHKPGPCHPCSANPPTVCNSQYSCPSSTTCCCVYENGDYCYAWGCCPFQAAVCCKDHYSCCPRDYPFCNVQAGTCHMSKDNPLGVKALTRSPAKPYWWYSGIEATKSSM</sequence>
<keyword evidence="7" id="KW-0732">Signal</keyword>
<evidence type="ECO:0000256" key="3">
    <source>
        <dbReference type="ARBA" id="ARBA00022801"/>
    </source>
</evidence>
<keyword evidence="2" id="KW-0645">Protease</keyword>
<dbReference type="EMBL" id="CP136896">
    <property type="protein sequence ID" value="WOL13568.1"/>
    <property type="molecule type" value="Genomic_DNA"/>
</dbReference>
<dbReference type="GO" id="GO:0008234">
    <property type="term" value="F:cysteine-type peptidase activity"/>
    <property type="evidence" value="ECO:0007669"/>
    <property type="project" value="UniProtKB-KW"/>
</dbReference>
<dbReference type="InterPro" id="IPR039417">
    <property type="entry name" value="Peptidase_C1A_papain-like"/>
</dbReference>
<dbReference type="PRINTS" id="PR00705">
    <property type="entry name" value="PAPAIN"/>
</dbReference>
<dbReference type="Gene3D" id="2.10.25.160">
    <property type="entry name" value="Granulin"/>
    <property type="match status" value="1"/>
</dbReference>
<evidence type="ECO:0000313" key="12">
    <source>
        <dbReference type="Proteomes" id="UP001327560"/>
    </source>
</evidence>
<organism evidence="11 12">
    <name type="scientific">Canna indica</name>
    <name type="common">Indian-shot</name>
    <dbReference type="NCBI Taxonomy" id="4628"/>
    <lineage>
        <taxon>Eukaryota</taxon>
        <taxon>Viridiplantae</taxon>
        <taxon>Streptophyta</taxon>
        <taxon>Embryophyta</taxon>
        <taxon>Tracheophyta</taxon>
        <taxon>Spermatophyta</taxon>
        <taxon>Magnoliopsida</taxon>
        <taxon>Liliopsida</taxon>
        <taxon>Zingiberales</taxon>
        <taxon>Cannaceae</taxon>
        <taxon>Canna</taxon>
    </lineage>
</organism>
<dbReference type="Proteomes" id="UP001327560">
    <property type="component" value="Chromosome 7"/>
</dbReference>
<keyword evidence="6" id="KW-0325">Glycoprotein</keyword>
<dbReference type="InterPro" id="IPR000668">
    <property type="entry name" value="Peptidase_C1A_C"/>
</dbReference>
<evidence type="ECO:0000259" key="8">
    <source>
        <dbReference type="SMART" id="SM00277"/>
    </source>
</evidence>
<dbReference type="PANTHER" id="PTHR12411">
    <property type="entry name" value="CYSTEINE PROTEASE FAMILY C1-RELATED"/>
    <property type="match status" value="1"/>
</dbReference>
<dbReference type="Pfam" id="PF08246">
    <property type="entry name" value="Inhibitor_I29"/>
    <property type="match status" value="1"/>
</dbReference>
<dbReference type="InterPro" id="IPR013201">
    <property type="entry name" value="Prot_inhib_I29"/>
</dbReference>
<dbReference type="FunFam" id="2.10.25.160:FF:000002">
    <property type="entry name" value="Cysteine protease 1"/>
    <property type="match status" value="1"/>
</dbReference>
<evidence type="ECO:0000256" key="1">
    <source>
        <dbReference type="ARBA" id="ARBA00008455"/>
    </source>
</evidence>
<dbReference type="GO" id="GO:0006508">
    <property type="term" value="P:proteolysis"/>
    <property type="evidence" value="ECO:0007669"/>
    <property type="project" value="UniProtKB-KW"/>
</dbReference>
<dbReference type="InterPro" id="IPR037277">
    <property type="entry name" value="Granulin_sf"/>
</dbReference>
<dbReference type="SUPFAM" id="SSF54001">
    <property type="entry name" value="Cysteine proteinases"/>
    <property type="match status" value="1"/>
</dbReference>
<evidence type="ECO:0000256" key="6">
    <source>
        <dbReference type="ARBA" id="ARBA00023180"/>
    </source>
</evidence>
<comment type="similarity">
    <text evidence="1">Belongs to the peptidase C1 family.</text>
</comment>
<keyword evidence="3" id="KW-0378">Hydrolase</keyword>
<feature type="chain" id="PRO_5042843166" description="Oryzain alpha chain" evidence="7">
    <location>
        <begin position="25"/>
        <end position="468"/>
    </location>
</feature>
<dbReference type="FunFam" id="3.90.70.10:FF:000068">
    <property type="entry name" value="Cysteine protease 1"/>
    <property type="match status" value="1"/>
</dbReference>
<evidence type="ECO:0000256" key="7">
    <source>
        <dbReference type="SAM" id="SignalP"/>
    </source>
</evidence>
<accession>A0AAQ3KUY6</accession>
<feature type="domain" description="Peptidase C1A papain C-terminal" evidence="9">
    <location>
        <begin position="142"/>
        <end position="357"/>
    </location>
</feature>
<evidence type="ECO:0000256" key="5">
    <source>
        <dbReference type="ARBA" id="ARBA00023157"/>
    </source>
</evidence>
<proteinExistence type="inferred from homology"/>
<dbReference type="InterPro" id="IPR038765">
    <property type="entry name" value="Papain-like_cys_pep_sf"/>
</dbReference>
<keyword evidence="5" id="KW-1015">Disulfide bond</keyword>
<dbReference type="SMART" id="SM00848">
    <property type="entry name" value="Inhibitor_I29"/>
    <property type="match status" value="1"/>
</dbReference>
<dbReference type="SMART" id="SM00645">
    <property type="entry name" value="Pept_C1"/>
    <property type="match status" value="1"/>
</dbReference>
<dbReference type="CDD" id="cd02248">
    <property type="entry name" value="Peptidase_C1A"/>
    <property type="match status" value="1"/>
</dbReference>